<feature type="domain" description="DUF1846" evidence="1">
    <location>
        <begin position="12"/>
        <end position="344"/>
    </location>
</feature>
<feature type="domain" description="DUF1846" evidence="2">
    <location>
        <begin position="350"/>
        <end position="511"/>
    </location>
</feature>
<dbReference type="eggNOG" id="COG4868">
    <property type="taxonomic scope" value="Bacteria"/>
</dbReference>
<dbReference type="NCBIfam" id="NF010184">
    <property type="entry name" value="PRK13663.1"/>
    <property type="match status" value="1"/>
</dbReference>
<dbReference type="AlphaFoldDB" id="A0LH65"/>
<reference evidence="3 4" key="1">
    <citation type="submission" date="2006-10" db="EMBL/GenBank/DDBJ databases">
        <title>Complete sequence of Syntrophobacter fumaroxidans MPOB.</title>
        <authorList>
            <consortium name="US DOE Joint Genome Institute"/>
            <person name="Copeland A."/>
            <person name="Lucas S."/>
            <person name="Lapidus A."/>
            <person name="Barry K."/>
            <person name="Detter J.C."/>
            <person name="Glavina del Rio T."/>
            <person name="Hammon N."/>
            <person name="Israni S."/>
            <person name="Pitluck S."/>
            <person name="Goltsman E.G."/>
            <person name="Martinez M."/>
            <person name="Schmutz J."/>
            <person name="Larimer F."/>
            <person name="Land M."/>
            <person name="Hauser L."/>
            <person name="Kyrpides N."/>
            <person name="Kim E."/>
            <person name="Boone D.R."/>
            <person name="Brockman F."/>
            <person name="Culley D."/>
            <person name="Ferry J."/>
            <person name="Gunsalus R."/>
            <person name="McInerney M.J."/>
            <person name="Morrison M."/>
            <person name="Plugge C."/>
            <person name="Rohlin L."/>
            <person name="Scholten J."/>
            <person name="Sieber J."/>
            <person name="Stams A.J.M."/>
            <person name="Worm P."/>
            <person name="Henstra A.M."/>
            <person name="Richardson P."/>
        </authorList>
    </citation>
    <scope>NUCLEOTIDE SEQUENCE [LARGE SCALE GENOMIC DNA]</scope>
    <source>
        <strain evidence="4">DSM 10017 / MPOB</strain>
    </source>
</reference>
<evidence type="ECO:0000313" key="4">
    <source>
        <dbReference type="Proteomes" id="UP000001784"/>
    </source>
</evidence>
<organism evidence="3 4">
    <name type="scientific">Syntrophobacter fumaroxidans (strain DSM 10017 / MPOB)</name>
    <dbReference type="NCBI Taxonomy" id="335543"/>
    <lineage>
        <taxon>Bacteria</taxon>
        <taxon>Pseudomonadati</taxon>
        <taxon>Thermodesulfobacteriota</taxon>
        <taxon>Syntrophobacteria</taxon>
        <taxon>Syntrophobacterales</taxon>
        <taxon>Syntrophobacteraceae</taxon>
        <taxon>Syntrophobacter</taxon>
    </lineage>
</organism>
<accession>A0LH65</accession>
<evidence type="ECO:0000313" key="3">
    <source>
        <dbReference type="EMBL" id="ABK16767.1"/>
    </source>
</evidence>
<dbReference type="InterPro" id="IPR048441">
    <property type="entry name" value="DUF1846_C"/>
</dbReference>
<dbReference type="Pfam" id="PF08903">
    <property type="entry name" value="DUF1846"/>
    <property type="match status" value="1"/>
</dbReference>
<protein>
    <submittedName>
        <fullName evidence="3">ATP-dependent Zn protease</fullName>
    </submittedName>
</protein>
<dbReference type="EMBL" id="CP000478">
    <property type="protein sequence ID" value="ABK16767.1"/>
    <property type="molecule type" value="Genomic_DNA"/>
</dbReference>
<sequence length="513" mass="57196">MAGNGAGMIDPVAFDNEFYIREQTRCILDRVERFDRKLYLEFGGKLLYDYHAARVLPGYDPNVKMRLLQQLKDQADILLCIYAGDIERKKIRADFGITYDTDAMKLIDDLKPWGIDVLGVVITRFDSQPAAMLFKNKLERRGIKVYCHRFTKGYPTDVDMIVSDEGYGANESIATEKPLVIVTGPGPGSGKLATCLSQLYHDYRHGRKSGYAKFETFPIWNMPLKHPVNIAYEAATADIRDFNLLDPYHFEAYGQTAVNYNRDVEVFPVLRRILEKITGGESFYKSPTDMGVNRAGFAVVDDAAVQEAAKQEVLRRYFRYQCEYAMGFADKETVQRVELFVRNFNLDRSYRKVVSAAHQAATEAQNQEGKGHNGIYCGAAIQLRDGTIVTGSNSPLMHAASSLILHAAKHLAEVPAKIKLLPPSITDSISRFKQEILGEKAVSLDLQEALIALSISATTNPAAQLALEKLGELKGCEVHITHIPTPGDEAGLRRLGVNVTSDPNFATKNLFIT</sequence>
<dbReference type="HOGENOM" id="CLU_046981_0_0_7"/>
<evidence type="ECO:0000259" key="1">
    <source>
        <dbReference type="Pfam" id="PF08903"/>
    </source>
</evidence>
<keyword evidence="3" id="KW-0378">Hydrolase</keyword>
<keyword evidence="3" id="KW-0645">Protease</keyword>
<dbReference type="Gene3D" id="3.40.140.40">
    <property type="entry name" value="Domain of unknown function (DUF1846), C-terminal subdomain"/>
    <property type="match status" value="1"/>
</dbReference>
<evidence type="ECO:0000259" key="2">
    <source>
        <dbReference type="Pfam" id="PF20921"/>
    </source>
</evidence>
<dbReference type="Pfam" id="PF20921">
    <property type="entry name" value="DUF1846_C"/>
    <property type="match status" value="1"/>
</dbReference>
<dbReference type="Gene3D" id="3.10.630.10">
    <property type="entry name" value="dip2346 domain like"/>
    <property type="match status" value="1"/>
</dbReference>
<dbReference type="STRING" id="335543.Sfum_1073"/>
<dbReference type="InterPro" id="IPR048496">
    <property type="entry name" value="DUF1846_N"/>
</dbReference>
<dbReference type="GO" id="GO:0006508">
    <property type="term" value="P:proteolysis"/>
    <property type="evidence" value="ECO:0007669"/>
    <property type="project" value="UniProtKB-KW"/>
</dbReference>
<dbReference type="KEGG" id="sfu:Sfum_1073"/>
<proteinExistence type="predicted"/>
<dbReference type="GO" id="GO:0008233">
    <property type="term" value="F:peptidase activity"/>
    <property type="evidence" value="ECO:0007669"/>
    <property type="project" value="UniProtKB-KW"/>
</dbReference>
<dbReference type="Proteomes" id="UP000001784">
    <property type="component" value="Chromosome"/>
</dbReference>
<dbReference type="InParanoid" id="A0LH65"/>
<keyword evidence="4" id="KW-1185">Reference proteome</keyword>
<gene>
    <name evidence="3" type="ordered locus">Sfum_1073</name>
</gene>
<dbReference type="Gene3D" id="1.20.1570.10">
    <property type="entry name" value="dip2346 domain like"/>
    <property type="match status" value="1"/>
</dbReference>
<name>A0LH65_SYNFM</name>